<dbReference type="AlphaFoldDB" id="A0A6A5S6K1"/>
<name>A0A6A5S6K1_9PLEO</name>
<dbReference type="RefSeq" id="XP_033453375.1">
    <property type="nucleotide sequence ID" value="XM_033590719.1"/>
</dbReference>
<evidence type="ECO:0000259" key="1">
    <source>
        <dbReference type="PROSITE" id="PS51061"/>
    </source>
</evidence>
<dbReference type="EMBL" id="ML978957">
    <property type="protein sequence ID" value="KAF1933127.1"/>
    <property type="molecule type" value="Genomic_DNA"/>
</dbReference>
<dbReference type="GeneID" id="54348387"/>
<evidence type="ECO:0000313" key="2">
    <source>
        <dbReference type="EMBL" id="KAF1933127.1"/>
    </source>
</evidence>
<proteinExistence type="predicted"/>
<organism evidence="2 3">
    <name type="scientific">Didymella exigua CBS 183.55</name>
    <dbReference type="NCBI Taxonomy" id="1150837"/>
    <lineage>
        <taxon>Eukaryota</taxon>
        <taxon>Fungi</taxon>
        <taxon>Dikarya</taxon>
        <taxon>Ascomycota</taxon>
        <taxon>Pezizomycotina</taxon>
        <taxon>Dothideomycetes</taxon>
        <taxon>Pleosporomycetidae</taxon>
        <taxon>Pleosporales</taxon>
        <taxon>Pleosporineae</taxon>
        <taxon>Didymellaceae</taxon>
        <taxon>Didymella</taxon>
    </lineage>
</organism>
<dbReference type="OrthoDB" id="3787379at2759"/>
<dbReference type="Proteomes" id="UP000800082">
    <property type="component" value="Unassembled WGS sequence"/>
</dbReference>
<gene>
    <name evidence="2" type="ORF">M421DRAFT_415491</name>
</gene>
<dbReference type="InterPro" id="IPR001374">
    <property type="entry name" value="R3H_dom"/>
</dbReference>
<accession>A0A6A5S6K1</accession>
<dbReference type="PROSITE" id="PS51061">
    <property type="entry name" value="R3H"/>
    <property type="match status" value="1"/>
</dbReference>
<keyword evidence="3" id="KW-1185">Reference proteome</keyword>
<feature type="domain" description="R3H" evidence="1">
    <location>
        <begin position="277"/>
        <end position="339"/>
    </location>
</feature>
<sequence>MPFLTNLPTELRQQILLLALPETNRVESAVPTQFVHLFHINQRLRHDMSAVASIWTPIHYISHPSTLTSCTPRTRDWNCSRICLDLFYSSFLGRIVNRYSNQSPASYAHPGLVLDWINAVPFLPRDVNEIWLDVTPAPAEKRVHHPRWHECGPPWFDLFVHGDHAAQRFLGGHVQDVAVLIRALEKRYGGRVSIKLSGRLSVKSVFFVQAIRKEVGREKEFVGSWVSNEDALGASVSSELCPMARETGRCGMHMLAWLVKVVWSKDTGDLYTELANECSEWMLIRDVKKIAEVHEGEVRVVLPLGDGLRRAFQCQVATDLGLKTIESGEGGDRHVIVQR</sequence>
<reference evidence="2" key="1">
    <citation type="journal article" date="2020" name="Stud. Mycol.">
        <title>101 Dothideomycetes genomes: a test case for predicting lifestyles and emergence of pathogens.</title>
        <authorList>
            <person name="Haridas S."/>
            <person name="Albert R."/>
            <person name="Binder M."/>
            <person name="Bloem J."/>
            <person name="Labutti K."/>
            <person name="Salamov A."/>
            <person name="Andreopoulos B."/>
            <person name="Baker S."/>
            <person name="Barry K."/>
            <person name="Bills G."/>
            <person name="Bluhm B."/>
            <person name="Cannon C."/>
            <person name="Castanera R."/>
            <person name="Culley D."/>
            <person name="Daum C."/>
            <person name="Ezra D."/>
            <person name="Gonzalez J."/>
            <person name="Henrissat B."/>
            <person name="Kuo A."/>
            <person name="Liang C."/>
            <person name="Lipzen A."/>
            <person name="Lutzoni F."/>
            <person name="Magnuson J."/>
            <person name="Mondo S."/>
            <person name="Nolan M."/>
            <person name="Ohm R."/>
            <person name="Pangilinan J."/>
            <person name="Park H.-J."/>
            <person name="Ramirez L."/>
            <person name="Alfaro M."/>
            <person name="Sun H."/>
            <person name="Tritt A."/>
            <person name="Yoshinaga Y."/>
            <person name="Zwiers L.-H."/>
            <person name="Turgeon B."/>
            <person name="Goodwin S."/>
            <person name="Spatafora J."/>
            <person name="Crous P."/>
            <person name="Grigoriev I."/>
        </authorList>
    </citation>
    <scope>NUCLEOTIDE SEQUENCE</scope>
    <source>
        <strain evidence="2">CBS 183.55</strain>
    </source>
</reference>
<dbReference type="GO" id="GO:0003676">
    <property type="term" value="F:nucleic acid binding"/>
    <property type="evidence" value="ECO:0007669"/>
    <property type="project" value="UniProtKB-UniRule"/>
</dbReference>
<protein>
    <recommendedName>
        <fullName evidence="1">R3H domain-containing protein</fullName>
    </recommendedName>
</protein>
<evidence type="ECO:0000313" key="3">
    <source>
        <dbReference type="Proteomes" id="UP000800082"/>
    </source>
</evidence>